<feature type="transmembrane region" description="Helical" evidence="6">
    <location>
        <begin position="223"/>
        <end position="244"/>
    </location>
</feature>
<feature type="transmembrane region" description="Helical" evidence="6">
    <location>
        <begin position="374"/>
        <end position="393"/>
    </location>
</feature>
<feature type="transmembrane region" description="Helical" evidence="6">
    <location>
        <begin position="102"/>
        <end position="123"/>
    </location>
</feature>
<evidence type="ECO:0000256" key="1">
    <source>
        <dbReference type="ARBA" id="ARBA00004141"/>
    </source>
</evidence>
<feature type="transmembrane region" description="Helical" evidence="6">
    <location>
        <begin position="12"/>
        <end position="29"/>
    </location>
</feature>
<feature type="transmembrane region" description="Helical" evidence="6">
    <location>
        <begin position="165"/>
        <end position="183"/>
    </location>
</feature>
<dbReference type="Pfam" id="PF07690">
    <property type="entry name" value="MFS_1"/>
    <property type="match status" value="1"/>
</dbReference>
<feature type="transmembrane region" description="Helical" evidence="6">
    <location>
        <begin position="77"/>
        <end position="96"/>
    </location>
</feature>
<feature type="transmembrane region" description="Helical" evidence="6">
    <location>
        <begin position="135"/>
        <end position="153"/>
    </location>
</feature>
<proteinExistence type="predicted"/>
<reference evidence="9" key="1">
    <citation type="journal article" date="2019" name="Int. J. Syst. Evol. Microbiol.">
        <title>The Global Catalogue of Microorganisms (GCM) 10K type strain sequencing project: providing services to taxonomists for standard genome sequencing and annotation.</title>
        <authorList>
            <consortium name="The Broad Institute Genomics Platform"/>
            <consortium name="The Broad Institute Genome Sequencing Center for Infectious Disease"/>
            <person name="Wu L."/>
            <person name="Ma J."/>
        </authorList>
    </citation>
    <scope>NUCLEOTIDE SEQUENCE [LARGE SCALE GENOMIC DNA]</scope>
    <source>
        <strain evidence="9">NBRC 110140</strain>
    </source>
</reference>
<evidence type="ECO:0000256" key="6">
    <source>
        <dbReference type="SAM" id="Phobius"/>
    </source>
</evidence>
<name>A0ABQ5VSJ8_9RHOB</name>
<gene>
    <name evidence="8" type="ORF">GCM10007939_05880</name>
</gene>
<dbReference type="Proteomes" id="UP001156694">
    <property type="component" value="Unassembled WGS sequence"/>
</dbReference>
<comment type="subcellular location">
    <subcellularLocation>
        <location evidence="1">Membrane</location>
        <topology evidence="1">Multi-pass membrane protein</topology>
    </subcellularLocation>
</comment>
<feature type="transmembrane region" description="Helical" evidence="6">
    <location>
        <begin position="275"/>
        <end position="303"/>
    </location>
</feature>
<feature type="transmembrane region" description="Helical" evidence="6">
    <location>
        <begin position="49"/>
        <end position="65"/>
    </location>
</feature>
<feature type="domain" description="Major facilitator superfamily (MFS) profile" evidence="7">
    <location>
        <begin position="10"/>
        <end position="398"/>
    </location>
</feature>
<evidence type="ECO:0000259" key="7">
    <source>
        <dbReference type="PROSITE" id="PS50850"/>
    </source>
</evidence>
<feature type="transmembrane region" description="Helical" evidence="6">
    <location>
        <begin position="343"/>
        <end position="368"/>
    </location>
</feature>
<evidence type="ECO:0000256" key="3">
    <source>
        <dbReference type="ARBA" id="ARBA00022692"/>
    </source>
</evidence>
<feature type="transmembrane region" description="Helical" evidence="6">
    <location>
        <begin position="250"/>
        <end position="268"/>
    </location>
</feature>
<evidence type="ECO:0000256" key="2">
    <source>
        <dbReference type="ARBA" id="ARBA00022448"/>
    </source>
</evidence>
<organism evidence="8 9">
    <name type="scientific">Amylibacter marinus</name>
    <dbReference type="NCBI Taxonomy" id="1475483"/>
    <lineage>
        <taxon>Bacteria</taxon>
        <taxon>Pseudomonadati</taxon>
        <taxon>Pseudomonadota</taxon>
        <taxon>Alphaproteobacteria</taxon>
        <taxon>Rhodobacterales</taxon>
        <taxon>Paracoccaceae</taxon>
        <taxon>Amylibacter</taxon>
    </lineage>
</organism>
<evidence type="ECO:0000256" key="5">
    <source>
        <dbReference type="ARBA" id="ARBA00023136"/>
    </source>
</evidence>
<comment type="caution">
    <text evidence="8">The sequence shown here is derived from an EMBL/GenBank/DDBJ whole genome shotgun (WGS) entry which is preliminary data.</text>
</comment>
<dbReference type="RefSeq" id="WP_284376050.1">
    <property type="nucleotide sequence ID" value="NZ_BSNN01000002.1"/>
</dbReference>
<evidence type="ECO:0000313" key="8">
    <source>
        <dbReference type="EMBL" id="GLQ34305.1"/>
    </source>
</evidence>
<dbReference type="CDD" id="cd17320">
    <property type="entry name" value="MFS_MdfA_MDR_like"/>
    <property type="match status" value="1"/>
</dbReference>
<keyword evidence="5 6" id="KW-0472">Membrane</keyword>
<dbReference type="PANTHER" id="PTHR23502">
    <property type="entry name" value="MAJOR FACILITATOR SUPERFAMILY"/>
    <property type="match status" value="1"/>
</dbReference>
<dbReference type="InterPro" id="IPR005829">
    <property type="entry name" value="Sugar_transporter_CS"/>
</dbReference>
<protein>
    <submittedName>
        <fullName evidence="8">MFS transporter</fullName>
    </submittedName>
</protein>
<accession>A0ABQ5VSJ8</accession>
<dbReference type="PROSITE" id="PS50850">
    <property type="entry name" value="MFS"/>
    <property type="match status" value="1"/>
</dbReference>
<keyword evidence="4 6" id="KW-1133">Transmembrane helix</keyword>
<dbReference type="InterPro" id="IPR011701">
    <property type="entry name" value="MFS"/>
</dbReference>
<dbReference type="EMBL" id="BSNN01000002">
    <property type="protein sequence ID" value="GLQ34305.1"/>
    <property type="molecule type" value="Genomic_DNA"/>
</dbReference>
<feature type="transmembrane region" description="Helical" evidence="6">
    <location>
        <begin position="309"/>
        <end position="331"/>
    </location>
</feature>
<dbReference type="PROSITE" id="PS00216">
    <property type="entry name" value="SUGAR_TRANSPORT_1"/>
    <property type="match status" value="1"/>
</dbReference>
<sequence length="398" mass="43479">MGRRLGQREFVALIAFLFSMIAIGTDAMLPALQQMGMDLGVVERRWDPVIITIFVLGTGVGQVFAGPLSDAYGRKPVLISGLGLFVLASIFCLFTASFTHLLIARFIQGLGISAIRSVAIALVRDVYKGREMAKVISLAMMLFVLAPTIAPFLGQTLMLAFSWRAIFFVFVLTGLLAILWLGLRQEETLRVEGRIPLSVPSLKDNTIEVLSHRRVQISLICQSLAYGIVFCYISLAQQVYVVWLDVGTDFPLYFAITSMIALFANALNARLVEKLGMWVISTSALLILFIFSGVYAVLIWGGLISADHLLFSFVFWSCFAFFMNALCFGNLNALAMEPMGHMAGMAAAITGAISTTFSVLIAMFVGWLYNGSGITLVLAVACLSLLAFLASLFNPRKV</sequence>
<dbReference type="InterPro" id="IPR036259">
    <property type="entry name" value="MFS_trans_sf"/>
</dbReference>
<dbReference type="PANTHER" id="PTHR23502:SF132">
    <property type="entry name" value="POLYAMINE TRANSPORTER 2-RELATED"/>
    <property type="match status" value="1"/>
</dbReference>
<keyword evidence="2" id="KW-0813">Transport</keyword>
<dbReference type="Gene3D" id="1.20.1720.10">
    <property type="entry name" value="Multidrug resistance protein D"/>
    <property type="match status" value="1"/>
</dbReference>
<dbReference type="InterPro" id="IPR020846">
    <property type="entry name" value="MFS_dom"/>
</dbReference>
<evidence type="ECO:0000313" key="9">
    <source>
        <dbReference type="Proteomes" id="UP001156694"/>
    </source>
</evidence>
<dbReference type="SUPFAM" id="SSF103473">
    <property type="entry name" value="MFS general substrate transporter"/>
    <property type="match status" value="1"/>
</dbReference>
<evidence type="ECO:0000256" key="4">
    <source>
        <dbReference type="ARBA" id="ARBA00022989"/>
    </source>
</evidence>
<keyword evidence="3 6" id="KW-0812">Transmembrane</keyword>
<keyword evidence="9" id="KW-1185">Reference proteome</keyword>